<name>A0ABR3H5B9_LOXSC</name>
<sequence>MGNLPNERIEQGYPFIRCGVDYAGPLFILNRKGRGAKLEKCYVCLFVCFVTRAVHLELVTSLTSQAYLLALKRFISRRGKPDVIYSDNGRTFVGAAKEFSKFLKDSQHEVIDFASSNSIRFSFIPPYSAHFGGLWEAGIKSCKSHLHRVVGNANLTYEEFSTMLTQIEAVLNSRPMSPLSTDPTDLLPLTPAHFLIGRPLTAPACHDLTGTPTQRLLRYDRVEQIRQHFWARWSKEYISELQKRTKWQAQKDSITPNTLVLIKDENLPPLKWRLGRILQTYAGKDGISRVATIKTETGEIKRAFSRLCPLLTQN</sequence>
<proteinExistence type="predicted"/>
<gene>
    <name evidence="2" type="ORF">ABMA27_010316</name>
</gene>
<dbReference type="InterPro" id="IPR001584">
    <property type="entry name" value="Integrase_cat-core"/>
</dbReference>
<dbReference type="Pfam" id="PF00665">
    <property type="entry name" value="rve"/>
    <property type="match status" value="1"/>
</dbReference>
<evidence type="ECO:0000313" key="3">
    <source>
        <dbReference type="Proteomes" id="UP001549920"/>
    </source>
</evidence>
<evidence type="ECO:0000313" key="2">
    <source>
        <dbReference type="EMBL" id="KAL0860001.1"/>
    </source>
</evidence>
<accession>A0ABR3H5B9</accession>
<evidence type="ECO:0000259" key="1">
    <source>
        <dbReference type="PROSITE" id="PS50994"/>
    </source>
</evidence>
<dbReference type="EMBL" id="JBEUOH010000026">
    <property type="protein sequence ID" value="KAL0860001.1"/>
    <property type="molecule type" value="Genomic_DNA"/>
</dbReference>
<dbReference type="PANTHER" id="PTHR47331">
    <property type="entry name" value="PHD-TYPE DOMAIN-CONTAINING PROTEIN"/>
    <property type="match status" value="1"/>
</dbReference>
<comment type="caution">
    <text evidence="2">The sequence shown here is derived from an EMBL/GenBank/DDBJ whole genome shotgun (WGS) entry which is preliminary data.</text>
</comment>
<dbReference type="InterPro" id="IPR036397">
    <property type="entry name" value="RNaseH_sf"/>
</dbReference>
<feature type="domain" description="Integrase catalytic" evidence="1">
    <location>
        <begin position="10"/>
        <end position="199"/>
    </location>
</feature>
<dbReference type="InterPro" id="IPR012337">
    <property type="entry name" value="RNaseH-like_sf"/>
</dbReference>
<reference evidence="2 3" key="1">
    <citation type="submission" date="2024-06" db="EMBL/GenBank/DDBJ databases">
        <title>A chromosome-level genome assembly of beet webworm, Loxostege sticticalis.</title>
        <authorList>
            <person name="Zhang Y."/>
        </authorList>
    </citation>
    <scope>NUCLEOTIDE SEQUENCE [LARGE SCALE GENOMIC DNA]</scope>
    <source>
        <strain evidence="2">AQ026</strain>
        <tissue evidence="2">Whole body</tissue>
    </source>
</reference>
<dbReference type="Gene3D" id="3.30.420.10">
    <property type="entry name" value="Ribonuclease H-like superfamily/Ribonuclease H"/>
    <property type="match status" value="1"/>
</dbReference>
<protein>
    <recommendedName>
        <fullName evidence="1">Integrase catalytic domain-containing protein</fullName>
    </recommendedName>
</protein>
<dbReference type="InterPro" id="IPR040676">
    <property type="entry name" value="DUF5641"/>
</dbReference>
<dbReference type="PROSITE" id="PS50994">
    <property type="entry name" value="INTEGRASE"/>
    <property type="match status" value="1"/>
</dbReference>
<dbReference type="PANTHER" id="PTHR47331:SF2">
    <property type="match status" value="1"/>
</dbReference>
<keyword evidence="3" id="KW-1185">Reference proteome</keyword>
<dbReference type="SUPFAM" id="SSF53098">
    <property type="entry name" value="Ribonuclease H-like"/>
    <property type="match status" value="1"/>
</dbReference>
<dbReference type="Proteomes" id="UP001549920">
    <property type="component" value="Unassembled WGS sequence"/>
</dbReference>
<dbReference type="Pfam" id="PF18701">
    <property type="entry name" value="DUF5641"/>
    <property type="match status" value="1"/>
</dbReference>
<organism evidence="2 3">
    <name type="scientific">Loxostege sticticalis</name>
    <name type="common">Beet webworm moth</name>
    <dbReference type="NCBI Taxonomy" id="481309"/>
    <lineage>
        <taxon>Eukaryota</taxon>
        <taxon>Metazoa</taxon>
        <taxon>Ecdysozoa</taxon>
        <taxon>Arthropoda</taxon>
        <taxon>Hexapoda</taxon>
        <taxon>Insecta</taxon>
        <taxon>Pterygota</taxon>
        <taxon>Neoptera</taxon>
        <taxon>Endopterygota</taxon>
        <taxon>Lepidoptera</taxon>
        <taxon>Glossata</taxon>
        <taxon>Ditrysia</taxon>
        <taxon>Pyraloidea</taxon>
        <taxon>Crambidae</taxon>
        <taxon>Pyraustinae</taxon>
        <taxon>Loxostege</taxon>
    </lineage>
</organism>